<dbReference type="Proteomes" id="UP000192277">
    <property type="component" value="Unassembled WGS sequence"/>
</dbReference>
<comment type="caution">
    <text evidence="2">The sequence shown here is derived from an EMBL/GenBank/DDBJ whole genome shotgun (WGS) entry which is preliminary data.</text>
</comment>
<name>A0ABX3NTL4_9BACT</name>
<dbReference type="RefSeq" id="WP_014221125.1">
    <property type="nucleotide sequence ID" value="NZ_LWBO01000018.1"/>
</dbReference>
<evidence type="ECO:0000313" key="2">
    <source>
        <dbReference type="EMBL" id="OQP45980.1"/>
    </source>
</evidence>
<dbReference type="SUPFAM" id="SSF53448">
    <property type="entry name" value="Nucleotide-diphospho-sugar transferases"/>
    <property type="match status" value="1"/>
</dbReference>
<dbReference type="InterPro" id="IPR001173">
    <property type="entry name" value="Glyco_trans_2-like"/>
</dbReference>
<evidence type="ECO:0000259" key="1">
    <source>
        <dbReference type="Pfam" id="PF00535"/>
    </source>
</evidence>
<feature type="domain" description="Glycosyltransferase 2-like" evidence="1">
    <location>
        <begin position="32"/>
        <end position="166"/>
    </location>
</feature>
<protein>
    <recommendedName>
        <fullName evidence="1">Glycosyltransferase 2-like domain-containing protein</fullName>
    </recommendedName>
</protein>
<organism evidence="2 3">
    <name type="scientific">Niastella koreensis</name>
    <dbReference type="NCBI Taxonomy" id="354356"/>
    <lineage>
        <taxon>Bacteria</taxon>
        <taxon>Pseudomonadati</taxon>
        <taxon>Bacteroidota</taxon>
        <taxon>Chitinophagia</taxon>
        <taxon>Chitinophagales</taxon>
        <taxon>Chitinophagaceae</taxon>
        <taxon>Niastella</taxon>
    </lineage>
</organism>
<dbReference type="Gene3D" id="3.90.550.10">
    <property type="entry name" value="Spore Coat Polysaccharide Biosynthesis Protein SpsA, Chain A"/>
    <property type="match status" value="1"/>
</dbReference>
<sequence length="185" mass="21205">METLFKVPATTGANRFVPENEMNDNYRIRRLSIFIHAYNEENSITSFLGHINEVKLICNLEKDAIIVNNYSADNTEASLRTSFANTPNLTNSYLKYIQHDVNAAIHSGIDQTMVDYPLIQDADLKYDPGEYNTLLKPILPGSANVEYGSRFMGGWQSTPHPILLAFYWKPRAYLFLKYVQQFEPD</sequence>
<dbReference type="Pfam" id="PF00535">
    <property type="entry name" value="Glycos_transf_2"/>
    <property type="match status" value="1"/>
</dbReference>
<evidence type="ECO:0000313" key="3">
    <source>
        <dbReference type="Proteomes" id="UP000192277"/>
    </source>
</evidence>
<dbReference type="InterPro" id="IPR029044">
    <property type="entry name" value="Nucleotide-diphossugar_trans"/>
</dbReference>
<dbReference type="InterPro" id="IPR050256">
    <property type="entry name" value="Glycosyltransferase_2"/>
</dbReference>
<keyword evidence="3" id="KW-1185">Reference proteome</keyword>
<dbReference type="PANTHER" id="PTHR48090">
    <property type="entry name" value="UNDECAPRENYL-PHOSPHATE 4-DEOXY-4-FORMAMIDO-L-ARABINOSE TRANSFERASE-RELATED"/>
    <property type="match status" value="1"/>
</dbReference>
<reference evidence="2 3" key="1">
    <citation type="submission" date="2016-04" db="EMBL/GenBank/DDBJ databases">
        <authorList>
            <person name="Chen L."/>
            <person name="Zhuang W."/>
            <person name="Wang G."/>
        </authorList>
    </citation>
    <scope>NUCLEOTIDE SEQUENCE [LARGE SCALE GENOMIC DNA]</scope>
    <source>
        <strain evidence="3">GR20</strain>
    </source>
</reference>
<dbReference type="EMBL" id="LWBO01000018">
    <property type="protein sequence ID" value="OQP45980.1"/>
    <property type="molecule type" value="Genomic_DNA"/>
</dbReference>
<proteinExistence type="predicted"/>
<accession>A0ABX3NTL4</accession>
<gene>
    <name evidence="2" type="ORF">A4D02_32840</name>
</gene>
<dbReference type="PANTHER" id="PTHR48090:SF7">
    <property type="entry name" value="RFBJ PROTEIN"/>
    <property type="match status" value="1"/>
</dbReference>